<evidence type="ECO:0000313" key="9">
    <source>
        <dbReference type="EMBL" id="TRY18285.1"/>
    </source>
</evidence>
<keyword evidence="7 8" id="KW-0472">Membrane</keyword>
<evidence type="ECO:0000256" key="7">
    <source>
        <dbReference type="ARBA" id="ARBA00023136"/>
    </source>
</evidence>
<proteinExistence type="predicted"/>
<dbReference type="Proteomes" id="UP000317638">
    <property type="component" value="Unassembled WGS sequence"/>
</dbReference>
<dbReference type="CDD" id="cd06579">
    <property type="entry name" value="TM_PBP1_transp_AraH_like"/>
    <property type="match status" value="1"/>
</dbReference>
<dbReference type="PANTHER" id="PTHR32196">
    <property type="entry name" value="ABC TRANSPORTER PERMEASE PROTEIN YPHD-RELATED-RELATED"/>
    <property type="match status" value="1"/>
</dbReference>
<evidence type="ECO:0000256" key="5">
    <source>
        <dbReference type="ARBA" id="ARBA00022692"/>
    </source>
</evidence>
<name>A0A553K0R9_9ACTN</name>
<protein>
    <submittedName>
        <fullName evidence="9">ABC transporter permease</fullName>
    </submittedName>
</protein>
<feature type="transmembrane region" description="Helical" evidence="8">
    <location>
        <begin position="181"/>
        <end position="202"/>
    </location>
</feature>
<keyword evidence="2" id="KW-0813">Transport</keyword>
<evidence type="ECO:0000313" key="10">
    <source>
        <dbReference type="Proteomes" id="UP000317638"/>
    </source>
</evidence>
<feature type="transmembrane region" description="Helical" evidence="8">
    <location>
        <begin position="262"/>
        <end position="279"/>
    </location>
</feature>
<evidence type="ECO:0000256" key="3">
    <source>
        <dbReference type="ARBA" id="ARBA00022475"/>
    </source>
</evidence>
<keyword evidence="3" id="KW-1003">Cell membrane</keyword>
<dbReference type="OrthoDB" id="192433at2"/>
<dbReference type="RefSeq" id="WP_143938261.1">
    <property type="nucleotide sequence ID" value="NZ_VKKG01000003.1"/>
</dbReference>
<evidence type="ECO:0000256" key="2">
    <source>
        <dbReference type="ARBA" id="ARBA00022448"/>
    </source>
</evidence>
<feature type="transmembrane region" description="Helical" evidence="8">
    <location>
        <begin position="55"/>
        <end position="75"/>
    </location>
</feature>
<accession>A0A553K0R9</accession>
<dbReference type="GO" id="GO:0022857">
    <property type="term" value="F:transmembrane transporter activity"/>
    <property type="evidence" value="ECO:0007669"/>
    <property type="project" value="InterPro"/>
</dbReference>
<dbReference type="InterPro" id="IPR001851">
    <property type="entry name" value="ABC_transp_permease"/>
</dbReference>
<organism evidence="9 10">
    <name type="scientific">Tessaracoccus rhinocerotis</name>
    <dbReference type="NCBI Taxonomy" id="1689449"/>
    <lineage>
        <taxon>Bacteria</taxon>
        <taxon>Bacillati</taxon>
        <taxon>Actinomycetota</taxon>
        <taxon>Actinomycetes</taxon>
        <taxon>Propionibacteriales</taxon>
        <taxon>Propionibacteriaceae</taxon>
        <taxon>Tessaracoccus</taxon>
    </lineage>
</organism>
<evidence type="ECO:0000256" key="6">
    <source>
        <dbReference type="ARBA" id="ARBA00022989"/>
    </source>
</evidence>
<dbReference type="GO" id="GO:0005886">
    <property type="term" value="C:plasma membrane"/>
    <property type="evidence" value="ECO:0007669"/>
    <property type="project" value="UniProtKB-SubCell"/>
</dbReference>
<dbReference type="PANTHER" id="PTHR32196:SF21">
    <property type="entry name" value="ABC TRANSPORTER PERMEASE PROTEIN YPHD-RELATED"/>
    <property type="match status" value="1"/>
</dbReference>
<evidence type="ECO:0000256" key="4">
    <source>
        <dbReference type="ARBA" id="ARBA00022519"/>
    </source>
</evidence>
<feature type="transmembrane region" description="Helical" evidence="8">
    <location>
        <begin position="230"/>
        <end position="250"/>
    </location>
</feature>
<sequence length="345" mass="35706">MTTTTTPDKQGIGTRFLSLARTDAHVTRLVVILLALLVMFAAIRPGNFANSYTWISMAVSFPEFGLMALGVMVCMVTGGIDLSVVGIANLSSIIAAMVMLALAPGGSGTAIGAAIAIALVVGALAGILNGILVAVVKIPAILATLGTLELFIGISIVLTAGSPISGLPPEYSALMAARLGGVLPMQFVVFLVAVALVALIMGRTTFGTKIYMLGTNATSAKFSGLNSVSLLIRTYLFSGILSAMAGLVMLANYNSAKADYGVVYTLLTVLIVVLGGVNPNGGSGRLIGVVLAIVILQILSSGLNLFPEISNFYRDLIWGGVLLLVIATSEITARNPFKRKQKEVS</sequence>
<comment type="caution">
    <text evidence="9">The sequence shown here is derived from an EMBL/GenBank/DDBJ whole genome shotgun (WGS) entry which is preliminary data.</text>
</comment>
<gene>
    <name evidence="9" type="ORF">FOJ82_09635</name>
</gene>
<feature type="transmembrane region" description="Helical" evidence="8">
    <location>
        <begin position="140"/>
        <end position="161"/>
    </location>
</feature>
<dbReference type="AlphaFoldDB" id="A0A553K0R9"/>
<reference evidence="9 10" key="1">
    <citation type="submission" date="2019-07" db="EMBL/GenBank/DDBJ databases">
        <authorList>
            <person name="Zhou L.-Y."/>
        </authorList>
    </citation>
    <scope>NUCLEOTIDE SEQUENCE [LARGE SCALE GENOMIC DNA]</scope>
    <source>
        <strain evidence="9 10">YIM 101269</strain>
    </source>
</reference>
<keyword evidence="10" id="KW-1185">Reference proteome</keyword>
<dbReference type="EMBL" id="VKKG01000003">
    <property type="protein sequence ID" value="TRY18285.1"/>
    <property type="molecule type" value="Genomic_DNA"/>
</dbReference>
<keyword evidence="6 8" id="KW-1133">Transmembrane helix</keyword>
<feature type="transmembrane region" description="Helical" evidence="8">
    <location>
        <begin position="312"/>
        <end position="333"/>
    </location>
</feature>
<evidence type="ECO:0000256" key="8">
    <source>
        <dbReference type="SAM" id="Phobius"/>
    </source>
</evidence>
<feature type="transmembrane region" description="Helical" evidence="8">
    <location>
        <begin position="82"/>
        <end position="103"/>
    </location>
</feature>
<keyword evidence="4" id="KW-0997">Cell inner membrane</keyword>
<comment type="subcellular location">
    <subcellularLocation>
        <location evidence="1">Cell membrane</location>
        <topology evidence="1">Multi-pass membrane protein</topology>
    </subcellularLocation>
</comment>
<evidence type="ECO:0000256" key="1">
    <source>
        <dbReference type="ARBA" id="ARBA00004651"/>
    </source>
</evidence>
<keyword evidence="5 8" id="KW-0812">Transmembrane</keyword>
<dbReference type="Pfam" id="PF02653">
    <property type="entry name" value="BPD_transp_2"/>
    <property type="match status" value="1"/>
</dbReference>
<feature type="transmembrane region" description="Helical" evidence="8">
    <location>
        <begin position="286"/>
        <end position="306"/>
    </location>
</feature>
<feature type="transmembrane region" description="Helical" evidence="8">
    <location>
        <begin position="109"/>
        <end position="133"/>
    </location>
</feature>
<feature type="transmembrane region" description="Helical" evidence="8">
    <location>
        <begin position="25"/>
        <end position="43"/>
    </location>
</feature>